<accession>A0A835K9F8</accession>
<dbReference type="Proteomes" id="UP000657918">
    <property type="component" value="Chromosome 4"/>
</dbReference>
<reference evidence="1 2" key="1">
    <citation type="submission" date="2020-10" db="EMBL/GenBank/DDBJ databases">
        <title>Plant Genome Project.</title>
        <authorList>
            <person name="Zhang R.-G."/>
        </authorList>
    </citation>
    <scope>NUCLEOTIDE SEQUENCE [LARGE SCALE GENOMIC DNA]</scope>
    <source>
        <strain evidence="1">FAFU-HL-1</strain>
        <tissue evidence="1">Leaf</tissue>
    </source>
</reference>
<keyword evidence="2" id="KW-1185">Reference proteome</keyword>
<organism evidence="1 2">
    <name type="scientific">Salix dunnii</name>
    <dbReference type="NCBI Taxonomy" id="1413687"/>
    <lineage>
        <taxon>Eukaryota</taxon>
        <taxon>Viridiplantae</taxon>
        <taxon>Streptophyta</taxon>
        <taxon>Embryophyta</taxon>
        <taxon>Tracheophyta</taxon>
        <taxon>Spermatophyta</taxon>
        <taxon>Magnoliopsida</taxon>
        <taxon>eudicotyledons</taxon>
        <taxon>Gunneridae</taxon>
        <taxon>Pentapetalae</taxon>
        <taxon>rosids</taxon>
        <taxon>fabids</taxon>
        <taxon>Malpighiales</taxon>
        <taxon>Salicaceae</taxon>
        <taxon>Saliceae</taxon>
        <taxon>Salix</taxon>
    </lineage>
</organism>
<sequence length="139" mass="15284">MTLQNLGKSLSQGTMGGHMIPNPTKCCLIIVHCKGDWIDSYAVCDFKISKIDMIGKEAIPGGESEKRLRLLELPVLPCDHYGPLSCKVTCLGQSLPSAELRSLSLRFDFTSNGSRYETQSNLKRVNPVEPEISSSVEEP</sequence>
<protein>
    <submittedName>
        <fullName evidence="1">Uncharacterized protein</fullName>
    </submittedName>
</protein>
<gene>
    <name evidence="1" type="ORF">SADUNF_Sadunf04G0005900</name>
</gene>
<evidence type="ECO:0000313" key="1">
    <source>
        <dbReference type="EMBL" id="KAF9683365.1"/>
    </source>
</evidence>
<proteinExistence type="predicted"/>
<dbReference type="AlphaFoldDB" id="A0A835K9F8"/>
<comment type="caution">
    <text evidence="1">The sequence shown here is derived from an EMBL/GenBank/DDBJ whole genome shotgun (WGS) entry which is preliminary data.</text>
</comment>
<dbReference type="EMBL" id="JADGMS010000004">
    <property type="protein sequence ID" value="KAF9683365.1"/>
    <property type="molecule type" value="Genomic_DNA"/>
</dbReference>
<dbReference type="OrthoDB" id="2130367at2759"/>
<evidence type="ECO:0000313" key="2">
    <source>
        <dbReference type="Proteomes" id="UP000657918"/>
    </source>
</evidence>
<name>A0A835K9F8_9ROSI</name>